<accession>A0A381T6V5</accession>
<evidence type="ECO:0000313" key="1">
    <source>
        <dbReference type="EMBL" id="SVA11922.1"/>
    </source>
</evidence>
<dbReference type="EMBL" id="UINC01004117">
    <property type="protein sequence ID" value="SVA11922.1"/>
    <property type="molecule type" value="Genomic_DNA"/>
</dbReference>
<organism evidence="1">
    <name type="scientific">marine metagenome</name>
    <dbReference type="NCBI Taxonomy" id="408172"/>
    <lineage>
        <taxon>unclassified sequences</taxon>
        <taxon>metagenomes</taxon>
        <taxon>ecological metagenomes</taxon>
    </lineage>
</organism>
<dbReference type="AlphaFoldDB" id="A0A381T6V5"/>
<name>A0A381T6V5_9ZZZZ</name>
<gene>
    <name evidence="1" type="ORF">METZ01_LOCUS64776</name>
</gene>
<reference evidence="1" key="1">
    <citation type="submission" date="2018-05" db="EMBL/GenBank/DDBJ databases">
        <authorList>
            <person name="Lanie J.A."/>
            <person name="Ng W.-L."/>
            <person name="Kazmierczak K.M."/>
            <person name="Andrzejewski T.M."/>
            <person name="Davidsen T.M."/>
            <person name="Wayne K.J."/>
            <person name="Tettelin H."/>
            <person name="Glass J.I."/>
            <person name="Rusch D."/>
            <person name="Podicherti R."/>
            <person name="Tsui H.-C.T."/>
            <person name="Winkler M.E."/>
        </authorList>
    </citation>
    <scope>NUCLEOTIDE SEQUENCE</scope>
</reference>
<protein>
    <submittedName>
        <fullName evidence="1">Uncharacterized protein</fullName>
    </submittedName>
</protein>
<sequence>MFKLIPTVRGGAVNSTLTYASYATVDAARDATKALIHENARVLRVMIVDAANGSKFVEWIERS</sequence>
<proteinExistence type="predicted"/>